<comment type="caution">
    <text evidence="1">The sequence shown here is derived from an EMBL/GenBank/DDBJ whole genome shotgun (WGS) entry which is preliminary data.</text>
</comment>
<accession>A0ABQ8KTG5</accession>
<protein>
    <submittedName>
        <fullName evidence="1">Uncharacterized protein</fullName>
    </submittedName>
</protein>
<evidence type="ECO:0000313" key="1">
    <source>
        <dbReference type="EMBL" id="KAH9842372.1"/>
    </source>
</evidence>
<reference evidence="1 2" key="1">
    <citation type="journal article" date="2021" name="Environ. Microbiol.">
        <title>Gene family expansions and transcriptome signatures uncover fungal adaptations to wood decay.</title>
        <authorList>
            <person name="Hage H."/>
            <person name="Miyauchi S."/>
            <person name="Viragh M."/>
            <person name="Drula E."/>
            <person name="Min B."/>
            <person name="Chaduli D."/>
            <person name="Navarro D."/>
            <person name="Favel A."/>
            <person name="Norest M."/>
            <person name="Lesage-Meessen L."/>
            <person name="Balint B."/>
            <person name="Merenyi Z."/>
            <person name="de Eugenio L."/>
            <person name="Morin E."/>
            <person name="Martinez A.T."/>
            <person name="Baldrian P."/>
            <person name="Stursova M."/>
            <person name="Martinez M.J."/>
            <person name="Novotny C."/>
            <person name="Magnuson J.K."/>
            <person name="Spatafora J.W."/>
            <person name="Maurice S."/>
            <person name="Pangilinan J."/>
            <person name="Andreopoulos W."/>
            <person name="LaButti K."/>
            <person name="Hundley H."/>
            <person name="Na H."/>
            <person name="Kuo A."/>
            <person name="Barry K."/>
            <person name="Lipzen A."/>
            <person name="Henrissat B."/>
            <person name="Riley R."/>
            <person name="Ahrendt S."/>
            <person name="Nagy L.G."/>
            <person name="Grigoriev I.V."/>
            <person name="Martin F."/>
            <person name="Rosso M.N."/>
        </authorList>
    </citation>
    <scope>NUCLEOTIDE SEQUENCE [LARGE SCALE GENOMIC DNA]</scope>
    <source>
        <strain evidence="1 2">CIRM-BRFM 1785</strain>
    </source>
</reference>
<keyword evidence="2" id="KW-1185">Reference proteome</keyword>
<gene>
    <name evidence="1" type="ORF">C8Q71DRAFT_200692</name>
</gene>
<evidence type="ECO:0000313" key="2">
    <source>
        <dbReference type="Proteomes" id="UP000814176"/>
    </source>
</evidence>
<dbReference type="EMBL" id="JADCUA010000002">
    <property type="protein sequence ID" value="KAH9842372.1"/>
    <property type="molecule type" value="Genomic_DNA"/>
</dbReference>
<dbReference type="RefSeq" id="XP_047783419.1">
    <property type="nucleotide sequence ID" value="XM_047916955.1"/>
</dbReference>
<dbReference type="GeneID" id="71997687"/>
<sequence>MRVLCCNPQRLTPPGSHHTCQTGILSGSSVRYQERTVREQTRLARCRTTTEQWQPLPRTWRAYWRRQVCRRLTYSVKTIPDPSHTDSDDSYNLDLCIKVARPNRCRSLAREAWIYEQLSEGVIQGVVTPCCYGFFAVELAPEQLPFPLWSGDDYFLWMRHPSIGRETTPPRMTFYTTTTDLTKCDAQALLLVLESFPRGSIGVLILKHRSCQSL</sequence>
<organism evidence="1 2">
    <name type="scientific">Rhodofomes roseus</name>
    <dbReference type="NCBI Taxonomy" id="34475"/>
    <lineage>
        <taxon>Eukaryota</taxon>
        <taxon>Fungi</taxon>
        <taxon>Dikarya</taxon>
        <taxon>Basidiomycota</taxon>
        <taxon>Agaricomycotina</taxon>
        <taxon>Agaricomycetes</taxon>
        <taxon>Polyporales</taxon>
        <taxon>Rhodofomes</taxon>
    </lineage>
</organism>
<proteinExistence type="predicted"/>
<name>A0ABQ8KTG5_9APHY</name>
<dbReference type="Proteomes" id="UP000814176">
    <property type="component" value="Unassembled WGS sequence"/>
</dbReference>